<dbReference type="EMBL" id="LIAE01007015">
    <property type="protein sequence ID" value="PAV82910.1"/>
    <property type="molecule type" value="Genomic_DNA"/>
</dbReference>
<name>A0A2A2L9R1_9BILA</name>
<sequence>MEIVRGIDWLERDLRGNGRESRGMGNEGLSRAEPKPIEKRLSQSEGCHSHKHSTRAPFPLLVRLESSYLSALLERVLLLIDSALASRHTGPFPLSRSPSQTPSLLDLLPLFCTSSMRISLFC</sequence>
<keyword evidence="3" id="KW-1185">Reference proteome</keyword>
<feature type="region of interest" description="Disordered" evidence="1">
    <location>
        <begin position="16"/>
        <end position="53"/>
    </location>
</feature>
<reference evidence="2 3" key="1">
    <citation type="journal article" date="2017" name="Curr. Biol.">
        <title>Genome architecture and evolution of a unichromosomal asexual nematode.</title>
        <authorList>
            <person name="Fradin H."/>
            <person name="Zegar C."/>
            <person name="Gutwein M."/>
            <person name="Lucas J."/>
            <person name="Kovtun M."/>
            <person name="Corcoran D."/>
            <person name="Baugh L.R."/>
            <person name="Kiontke K."/>
            <person name="Gunsalus K."/>
            <person name="Fitch D.H."/>
            <person name="Piano F."/>
        </authorList>
    </citation>
    <scope>NUCLEOTIDE SEQUENCE [LARGE SCALE GENOMIC DNA]</scope>
    <source>
        <strain evidence="2">PF1309</strain>
    </source>
</reference>
<comment type="caution">
    <text evidence="2">The sequence shown here is derived from an EMBL/GenBank/DDBJ whole genome shotgun (WGS) entry which is preliminary data.</text>
</comment>
<evidence type="ECO:0000256" key="1">
    <source>
        <dbReference type="SAM" id="MobiDB-lite"/>
    </source>
</evidence>
<proteinExistence type="predicted"/>
<evidence type="ECO:0000313" key="2">
    <source>
        <dbReference type="EMBL" id="PAV82910.1"/>
    </source>
</evidence>
<protein>
    <submittedName>
        <fullName evidence="2">Uncharacterized protein</fullName>
    </submittedName>
</protein>
<accession>A0A2A2L9R1</accession>
<dbReference type="AlphaFoldDB" id="A0A2A2L9R1"/>
<gene>
    <name evidence="2" type="ORF">WR25_06336</name>
</gene>
<organism evidence="2 3">
    <name type="scientific">Diploscapter pachys</name>
    <dbReference type="NCBI Taxonomy" id="2018661"/>
    <lineage>
        <taxon>Eukaryota</taxon>
        <taxon>Metazoa</taxon>
        <taxon>Ecdysozoa</taxon>
        <taxon>Nematoda</taxon>
        <taxon>Chromadorea</taxon>
        <taxon>Rhabditida</taxon>
        <taxon>Rhabditina</taxon>
        <taxon>Rhabditomorpha</taxon>
        <taxon>Rhabditoidea</taxon>
        <taxon>Rhabditidae</taxon>
        <taxon>Diploscapter</taxon>
    </lineage>
</organism>
<evidence type="ECO:0000313" key="3">
    <source>
        <dbReference type="Proteomes" id="UP000218231"/>
    </source>
</evidence>
<feature type="compositionally biased region" description="Basic and acidic residues" evidence="1">
    <location>
        <begin position="30"/>
        <end position="42"/>
    </location>
</feature>
<dbReference type="Proteomes" id="UP000218231">
    <property type="component" value="Unassembled WGS sequence"/>
</dbReference>